<evidence type="ECO:0000256" key="9">
    <source>
        <dbReference type="ARBA" id="ARBA00023136"/>
    </source>
</evidence>
<name>A0A383W0X4_TETOB</name>
<dbReference type="PANTHER" id="PTHR12317">
    <property type="entry name" value="DIACYLGLYCEROL O-ACYLTRANSFERASE"/>
    <property type="match status" value="1"/>
</dbReference>
<reference evidence="11 12" key="1">
    <citation type="submission" date="2016-10" db="EMBL/GenBank/DDBJ databases">
        <authorList>
            <person name="Cai Z."/>
        </authorList>
    </citation>
    <scope>NUCLEOTIDE SEQUENCE [LARGE SCALE GENOMIC DNA]</scope>
</reference>
<dbReference type="PANTHER" id="PTHR12317:SF63">
    <property type="entry name" value="DIACYLGLYCEROL O-ACYLTRANSFERASE 2"/>
    <property type="match status" value="1"/>
</dbReference>
<evidence type="ECO:0000313" key="11">
    <source>
        <dbReference type="EMBL" id="SZX70753.1"/>
    </source>
</evidence>
<protein>
    <recommendedName>
        <fullName evidence="13">Acyltransferase</fullName>
    </recommendedName>
</protein>
<evidence type="ECO:0000256" key="4">
    <source>
        <dbReference type="ARBA" id="ARBA00022679"/>
    </source>
</evidence>
<keyword evidence="4" id="KW-0808">Transferase</keyword>
<keyword evidence="7" id="KW-1133">Transmembrane helix</keyword>
<dbReference type="GO" id="GO:0019432">
    <property type="term" value="P:triglyceride biosynthetic process"/>
    <property type="evidence" value="ECO:0007669"/>
    <property type="project" value="TreeGrafter"/>
</dbReference>
<keyword evidence="3" id="KW-0444">Lipid biosynthesis</keyword>
<evidence type="ECO:0000313" key="12">
    <source>
        <dbReference type="Proteomes" id="UP000256970"/>
    </source>
</evidence>
<comment type="similarity">
    <text evidence="2">Belongs to the diacylglycerol acyltransferase family.</text>
</comment>
<keyword evidence="8" id="KW-0443">Lipid metabolism</keyword>
<evidence type="ECO:0008006" key="13">
    <source>
        <dbReference type="Google" id="ProtNLM"/>
    </source>
</evidence>
<organism evidence="11 12">
    <name type="scientific">Tetradesmus obliquus</name>
    <name type="common">Green alga</name>
    <name type="synonym">Acutodesmus obliquus</name>
    <dbReference type="NCBI Taxonomy" id="3088"/>
    <lineage>
        <taxon>Eukaryota</taxon>
        <taxon>Viridiplantae</taxon>
        <taxon>Chlorophyta</taxon>
        <taxon>core chlorophytes</taxon>
        <taxon>Chlorophyceae</taxon>
        <taxon>CS clade</taxon>
        <taxon>Sphaeropleales</taxon>
        <taxon>Scenedesmaceae</taxon>
        <taxon>Tetradesmus</taxon>
    </lineage>
</organism>
<evidence type="ECO:0000256" key="8">
    <source>
        <dbReference type="ARBA" id="ARBA00023098"/>
    </source>
</evidence>
<dbReference type="Pfam" id="PF03982">
    <property type="entry name" value="DAGAT"/>
    <property type="match status" value="1"/>
</dbReference>
<sequence length="172" mass="18382">MKLAADLQPGSDAVFHVPLWRHVMTWIGAQPATADNFRRLLKLGSVGLVPGGIAEMFMSEESHEEIKLRDRKGFVRIAVEAGADLVPCYHFGNSRLFGWGPKSLEPLARRHRVALGFLKGRWGLPLPLPERISVSGKEAPRGAGVPERPLGPAAAAARACAADDGGGRACGS</sequence>
<evidence type="ECO:0000256" key="7">
    <source>
        <dbReference type="ARBA" id="ARBA00022989"/>
    </source>
</evidence>
<keyword evidence="5" id="KW-0812">Transmembrane</keyword>
<dbReference type="Proteomes" id="UP000256970">
    <property type="component" value="Unassembled WGS sequence"/>
</dbReference>
<keyword evidence="6" id="KW-0256">Endoplasmic reticulum</keyword>
<evidence type="ECO:0000256" key="5">
    <source>
        <dbReference type="ARBA" id="ARBA00022692"/>
    </source>
</evidence>
<keyword evidence="12" id="KW-1185">Reference proteome</keyword>
<evidence type="ECO:0000256" key="6">
    <source>
        <dbReference type="ARBA" id="ARBA00022824"/>
    </source>
</evidence>
<dbReference type="AlphaFoldDB" id="A0A383W0X4"/>
<evidence type="ECO:0000256" key="10">
    <source>
        <dbReference type="ARBA" id="ARBA00023315"/>
    </source>
</evidence>
<dbReference type="InterPro" id="IPR007130">
    <property type="entry name" value="DAGAT"/>
</dbReference>
<dbReference type="GO" id="GO:0004144">
    <property type="term" value="F:diacylglycerol O-acyltransferase activity"/>
    <property type="evidence" value="ECO:0007669"/>
    <property type="project" value="TreeGrafter"/>
</dbReference>
<gene>
    <name evidence="11" type="ORF">BQ4739_LOCUS10930</name>
</gene>
<accession>A0A383W0X4</accession>
<evidence type="ECO:0000256" key="2">
    <source>
        <dbReference type="ARBA" id="ARBA00005420"/>
    </source>
</evidence>
<proteinExistence type="inferred from homology"/>
<keyword evidence="10" id="KW-0012">Acyltransferase</keyword>
<comment type="subcellular location">
    <subcellularLocation>
        <location evidence="1">Endoplasmic reticulum membrane</location>
        <topology evidence="1">Multi-pass membrane protein</topology>
    </subcellularLocation>
</comment>
<dbReference type="GO" id="GO:0005789">
    <property type="term" value="C:endoplasmic reticulum membrane"/>
    <property type="evidence" value="ECO:0007669"/>
    <property type="project" value="UniProtKB-SubCell"/>
</dbReference>
<evidence type="ECO:0000256" key="3">
    <source>
        <dbReference type="ARBA" id="ARBA00022516"/>
    </source>
</evidence>
<keyword evidence="9" id="KW-0472">Membrane</keyword>
<dbReference type="EMBL" id="FNXT01001009">
    <property type="protein sequence ID" value="SZX70753.1"/>
    <property type="molecule type" value="Genomic_DNA"/>
</dbReference>
<evidence type="ECO:0000256" key="1">
    <source>
        <dbReference type="ARBA" id="ARBA00004477"/>
    </source>
</evidence>